<feature type="domain" description="STAS" evidence="3">
    <location>
        <begin position="12"/>
        <end position="120"/>
    </location>
</feature>
<dbReference type="RefSeq" id="WP_344534708.1">
    <property type="nucleotide sequence ID" value="NZ_BAAAPE010000025.1"/>
</dbReference>
<name>A0ABN2WYE2_9ACTN</name>
<dbReference type="Gene3D" id="3.30.750.24">
    <property type="entry name" value="STAS domain"/>
    <property type="match status" value="1"/>
</dbReference>
<evidence type="ECO:0000256" key="1">
    <source>
        <dbReference type="ARBA" id="ARBA00009013"/>
    </source>
</evidence>
<dbReference type="InterPro" id="IPR003658">
    <property type="entry name" value="Anti-sigma_ant"/>
</dbReference>
<organism evidence="4 5">
    <name type="scientific">Streptomyces albiaxialis</name>
    <dbReference type="NCBI Taxonomy" id="329523"/>
    <lineage>
        <taxon>Bacteria</taxon>
        <taxon>Bacillati</taxon>
        <taxon>Actinomycetota</taxon>
        <taxon>Actinomycetes</taxon>
        <taxon>Kitasatosporales</taxon>
        <taxon>Streptomycetaceae</taxon>
        <taxon>Streptomyces</taxon>
    </lineage>
</organism>
<dbReference type="Pfam" id="PF01740">
    <property type="entry name" value="STAS"/>
    <property type="match status" value="1"/>
</dbReference>
<sequence>MEYGTLSHSLNFRFSTRRISGRTVIEFHGELDIAAEHDATPRLDAATALPAPRIVLDLTHAEFLDCSGLRMVERVHRRVGAQGGSLRLVCPHPRMLWLLGEAGLDRAVRPVPTLAEALAP</sequence>
<comment type="caution">
    <text evidence="4">The sequence shown here is derived from an EMBL/GenBank/DDBJ whole genome shotgun (WGS) entry which is preliminary data.</text>
</comment>
<dbReference type="SUPFAM" id="SSF52091">
    <property type="entry name" value="SpoIIaa-like"/>
    <property type="match status" value="1"/>
</dbReference>
<dbReference type="EMBL" id="BAAAPE010000025">
    <property type="protein sequence ID" value="GAA2101052.1"/>
    <property type="molecule type" value="Genomic_DNA"/>
</dbReference>
<evidence type="ECO:0000256" key="2">
    <source>
        <dbReference type="RuleBase" id="RU003749"/>
    </source>
</evidence>
<dbReference type="PANTHER" id="PTHR33495">
    <property type="entry name" value="ANTI-SIGMA FACTOR ANTAGONIST TM_1081-RELATED-RELATED"/>
    <property type="match status" value="1"/>
</dbReference>
<comment type="similarity">
    <text evidence="1 2">Belongs to the anti-sigma-factor antagonist family.</text>
</comment>
<dbReference type="PROSITE" id="PS50801">
    <property type="entry name" value="STAS"/>
    <property type="match status" value="1"/>
</dbReference>
<evidence type="ECO:0000313" key="4">
    <source>
        <dbReference type="EMBL" id="GAA2101052.1"/>
    </source>
</evidence>
<evidence type="ECO:0000313" key="5">
    <source>
        <dbReference type="Proteomes" id="UP001500016"/>
    </source>
</evidence>
<keyword evidence="5" id="KW-1185">Reference proteome</keyword>
<accession>A0ABN2WYE2</accession>
<gene>
    <name evidence="4" type="ORF">GCM10009801_73990</name>
</gene>
<evidence type="ECO:0000259" key="3">
    <source>
        <dbReference type="PROSITE" id="PS50801"/>
    </source>
</evidence>
<dbReference type="PANTHER" id="PTHR33495:SF2">
    <property type="entry name" value="ANTI-SIGMA FACTOR ANTAGONIST TM_1081-RELATED"/>
    <property type="match status" value="1"/>
</dbReference>
<reference evidence="4 5" key="1">
    <citation type="journal article" date="2019" name="Int. J. Syst. Evol. Microbiol.">
        <title>The Global Catalogue of Microorganisms (GCM) 10K type strain sequencing project: providing services to taxonomists for standard genome sequencing and annotation.</title>
        <authorList>
            <consortium name="The Broad Institute Genomics Platform"/>
            <consortium name="The Broad Institute Genome Sequencing Center for Infectious Disease"/>
            <person name="Wu L."/>
            <person name="Ma J."/>
        </authorList>
    </citation>
    <scope>NUCLEOTIDE SEQUENCE [LARGE SCALE GENOMIC DNA]</scope>
    <source>
        <strain evidence="4 5">JCM 15478</strain>
    </source>
</reference>
<dbReference type="InterPro" id="IPR002645">
    <property type="entry name" value="STAS_dom"/>
</dbReference>
<dbReference type="CDD" id="cd07043">
    <property type="entry name" value="STAS_anti-anti-sigma_factors"/>
    <property type="match status" value="1"/>
</dbReference>
<proteinExistence type="inferred from homology"/>
<dbReference type="NCBIfam" id="TIGR00377">
    <property type="entry name" value="ant_ant_sig"/>
    <property type="match status" value="1"/>
</dbReference>
<dbReference type="Proteomes" id="UP001500016">
    <property type="component" value="Unassembled WGS sequence"/>
</dbReference>
<protein>
    <recommendedName>
        <fullName evidence="2">Anti-sigma factor antagonist</fullName>
    </recommendedName>
</protein>
<dbReference type="InterPro" id="IPR036513">
    <property type="entry name" value="STAS_dom_sf"/>
</dbReference>